<evidence type="ECO:0000313" key="3">
    <source>
        <dbReference type="Proteomes" id="UP001189429"/>
    </source>
</evidence>
<feature type="compositionally biased region" description="Low complexity" evidence="1">
    <location>
        <begin position="239"/>
        <end position="249"/>
    </location>
</feature>
<feature type="non-terminal residue" evidence="2">
    <location>
        <position position="1"/>
    </location>
</feature>
<organism evidence="2 3">
    <name type="scientific">Prorocentrum cordatum</name>
    <dbReference type="NCBI Taxonomy" id="2364126"/>
    <lineage>
        <taxon>Eukaryota</taxon>
        <taxon>Sar</taxon>
        <taxon>Alveolata</taxon>
        <taxon>Dinophyceae</taxon>
        <taxon>Prorocentrales</taxon>
        <taxon>Prorocentraceae</taxon>
        <taxon>Prorocentrum</taxon>
    </lineage>
</organism>
<sequence>AIKPGGALEAQFAAAAQAAIGKELANHESALNSAINAGVSAAKEDINHQASQQDLAIEALSKRADAQGQVQKDLDSTYPWRKLERKTDPQEWLAGWRRLNIDRDWLANVAEQMEDPAMANAMAALISNPDSQEASKFKAAVSMRNAPRASWKDICLSSHGGSADRFRAFVSDKAQRAELMPLAFACAKAMKRRAKKAAARKPLELQLIHEDFSIDWSLGLARLAAAPFAMAPPGPALAAVAPSPADAPLGAPARKKIKSDPGQGSSGQQSAQDPRTRPAVPPRPPAPQAQTGARPNGNANLGPLVNEFSAMMGRQQPAAIQAAVDAKFQRGPPEEKNAIRAFLSTHCRQCHLNAKAVKRSRAQCRAEGARPSAPCPRCAQKQIIEYHWVEDCSN</sequence>
<dbReference type="EMBL" id="CAUYUJ010017959">
    <property type="protein sequence ID" value="CAK0879455.1"/>
    <property type="molecule type" value="Genomic_DNA"/>
</dbReference>
<protein>
    <submittedName>
        <fullName evidence="2">Uncharacterized protein</fullName>
    </submittedName>
</protein>
<gene>
    <name evidence="2" type="ORF">PCOR1329_LOCUS62883</name>
</gene>
<evidence type="ECO:0000313" key="2">
    <source>
        <dbReference type="EMBL" id="CAK0879455.1"/>
    </source>
</evidence>
<evidence type="ECO:0000256" key="1">
    <source>
        <dbReference type="SAM" id="MobiDB-lite"/>
    </source>
</evidence>
<feature type="region of interest" description="Disordered" evidence="1">
    <location>
        <begin position="239"/>
        <end position="304"/>
    </location>
</feature>
<comment type="caution">
    <text evidence="2">The sequence shown here is derived from an EMBL/GenBank/DDBJ whole genome shotgun (WGS) entry which is preliminary data.</text>
</comment>
<accession>A0ABN9W0H9</accession>
<keyword evidence="3" id="KW-1185">Reference proteome</keyword>
<reference evidence="2" key="1">
    <citation type="submission" date="2023-10" db="EMBL/GenBank/DDBJ databases">
        <authorList>
            <person name="Chen Y."/>
            <person name="Shah S."/>
            <person name="Dougan E. K."/>
            <person name="Thang M."/>
            <person name="Chan C."/>
        </authorList>
    </citation>
    <scope>NUCLEOTIDE SEQUENCE [LARGE SCALE GENOMIC DNA]</scope>
</reference>
<dbReference type="Proteomes" id="UP001189429">
    <property type="component" value="Unassembled WGS sequence"/>
</dbReference>
<proteinExistence type="predicted"/>
<name>A0ABN9W0H9_9DINO</name>